<proteinExistence type="predicted"/>
<dbReference type="GeneID" id="113127293"/>
<name>A0A3Q3RPX4_9TELE</name>
<evidence type="ECO:0000313" key="3">
    <source>
        <dbReference type="Ensembl" id="ENSMAMP00000006610.1"/>
    </source>
</evidence>
<dbReference type="InterPro" id="IPR000504">
    <property type="entry name" value="RRM_dom"/>
</dbReference>
<dbReference type="Pfam" id="PF23222">
    <property type="entry name" value="RRM_PARP14_1"/>
    <property type="match status" value="1"/>
</dbReference>
<dbReference type="PROSITE" id="PS50102">
    <property type="entry name" value="RRM"/>
    <property type="match status" value="1"/>
</dbReference>
<evidence type="ECO:0000313" key="4">
    <source>
        <dbReference type="Proteomes" id="UP000261640"/>
    </source>
</evidence>
<dbReference type="Proteomes" id="UP000261640">
    <property type="component" value="Unplaced"/>
</dbReference>
<dbReference type="OrthoDB" id="9948435at2759"/>
<protein>
    <submittedName>
        <fullName evidence="3">RNA binding motif protein 43</fullName>
    </submittedName>
</protein>
<dbReference type="PANTHER" id="PTHR15225">
    <property type="entry name" value="INTERFERON-INDUCED PROTEIN 35/NMI N-MYC/STAT INTERACTING PROTEIN"/>
    <property type="match status" value="1"/>
</dbReference>
<dbReference type="Ensembl" id="ENSMAMT00000006794.2">
    <property type="protein sequence ID" value="ENSMAMP00000006610.1"/>
    <property type="gene ID" value="ENSMAMG00000004507.2"/>
</dbReference>
<keyword evidence="4" id="KW-1185">Reference proteome</keyword>
<dbReference type="AlphaFoldDB" id="A0A3Q3RPX4"/>
<dbReference type="PANTHER" id="PTHR15225:SF8">
    <property type="entry name" value="RNA-BINDING PROTEIN 43"/>
    <property type="match status" value="1"/>
</dbReference>
<dbReference type="RefSeq" id="XP_026157532.1">
    <property type="nucleotide sequence ID" value="XM_026301747.1"/>
</dbReference>
<keyword evidence="1" id="KW-0694">RNA-binding</keyword>
<organism evidence="3 4">
    <name type="scientific">Mastacembelus armatus</name>
    <name type="common">zig-zag eel</name>
    <dbReference type="NCBI Taxonomy" id="205130"/>
    <lineage>
        <taxon>Eukaryota</taxon>
        <taxon>Metazoa</taxon>
        <taxon>Chordata</taxon>
        <taxon>Craniata</taxon>
        <taxon>Vertebrata</taxon>
        <taxon>Euteleostomi</taxon>
        <taxon>Actinopterygii</taxon>
        <taxon>Neopterygii</taxon>
        <taxon>Teleostei</taxon>
        <taxon>Neoteleostei</taxon>
        <taxon>Acanthomorphata</taxon>
        <taxon>Anabantaria</taxon>
        <taxon>Synbranchiformes</taxon>
        <taxon>Mastacembelidae</taxon>
        <taxon>Mastacembelus</taxon>
    </lineage>
</organism>
<dbReference type="InterPro" id="IPR057051">
    <property type="entry name" value="PARP14_RPM_1"/>
</dbReference>
<dbReference type="InParanoid" id="A0A3Q3RPX4"/>
<dbReference type="InterPro" id="IPR012677">
    <property type="entry name" value="Nucleotide-bd_a/b_plait_sf"/>
</dbReference>
<reference evidence="3" key="2">
    <citation type="submission" date="2025-09" db="UniProtKB">
        <authorList>
            <consortium name="Ensembl"/>
        </authorList>
    </citation>
    <scope>IDENTIFICATION</scope>
</reference>
<evidence type="ECO:0000259" key="2">
    <source>
        <dbReference type="PROSITE" id="PS50102"/>
    </source>
</evidence>
<evidence type="ECO:0000256" key="1">
    <source>
        <dbReference type="PROSITE-ProRule" id="PRU00176"/>
    </source>
</evidence>
<accession>A0A3Q3RPX4</accession>
<feature type="domain" description="RRM" evidence="2">
    <location>
        <begin position="10"/>
        <end position="83"/>
    </location>
</feature>
<dbReference type="STRING" id="205130.ENSMAMP00000006610"/>
<sequence length="521" mass="59041">MESGSWDESRTVVVSGVIDVLPVSRMIDKLTIHFQSPKRSRGGDVEVVTYPTNMKGVAFVTFDKAEDAKRVVGKEQQVMMDRRFPEDYRLTVFPFTRDVFLYVLSATLDLSVFGSDQVSLIQSLQSTHRSVHFQPLLHQRKATIQGPFSAIKALREDLVHRASQLKSTAPTAAVKLRESRLNPRLISRPELAGCSGSQAKREAEGANSLLMPLRKISEAGEVKRLLSTALTKNWQTMGRLYGTDTDIEKEMNAWSTDRRPERAKASPTPVFRGEINAGIRSSSADRDLVPAEKISAKQPAIDHFTPEHARPDRISATNTRTWNHLGSHYSRTDHVRKSHRSSSADTSKQLKIRFKDALISSECDTEATDDPSAVCLPVPDSECTWIDTYILKYIQRFDKKEFDRCLRGFDVSEYVEQNDLVRICLTAKQSSKAASGIQQALENLKRLEEQWLKILRVQQIDYHKGDQSQRQKLDKICKDVNIIYDDVLYMREDLCIKVVGPYVSTCLFCVSVNERLRSGNR</sequence>
<dbReference type="GeneTree" id="ENSGT01140000282607"/>
<reference evidence="3" key="1">
    <citation type="submission" date="2025-08" db="UniProtKB">
        <authorList>
            <consortium name="Ensembl"/>
        </authorList>
    </citation>
    <scope>IDENTIFICATION</scope>
</reference>
<dbReference type="GO" id="GO:0003723">
    <property type="term" value="F:RNA binding"/>
    <property type="evidence" value="ECO:0007669"/>
    <property type="project" value="UniProtKB-UniRule"/>
</dbReference>
<dbReference type="Gene3D" id="3.30.70.330">
    <property type="match status" value="1"/>
</dbReference>